<name>A0A7D3XZK2_9SPHN</name>
<evidence type="ECO:0000256" key="2">
    <source>
        <dbReference type="ARBA" id="ARBA00023015"/>
    </source>
</evidence>
<dbReference type="EMBL" id="CP053921">
    <property type="protein sequence ID" value="QKG71052.1"/>
    <property type="molecule type" value="Genomic_DNA"/>
</dbReference>
<dbReference type="InterPro" id="IPR036390">
    <property type="entry name" value="WH_DNA-bd_sf"/>
</dbReference>
<dbReference type="GO" id="GO:0003677">
    <property type="term" value="F:DNA binding"/>
    <property type="evidence" value="ECO:0007669"/>
    <property type="project" value="UniProtKB-KW"/>
</dbReference>
<evidence type="ECO:0000259" key="5">
    <source>
        <dbReference type="PROSITE" id="PS50931"/>
    </source>
</evidence>
<dbReference type="RefSeq" id="WP_173213642.1">
    <property type="nucleotide sequence ID" value="NZ_CP053921.1"/>
</dbReference>
<evidence type="ECO:0000256" key="3">
    <source>
        <dbReference type="ARBA" id="ARBA00023125"/>
    </source>
</evidence>
<dbReference type="SUPFAM" id="SSF53850">
    <property type="entry name" value="Periplasmic binding protein-like II"/>
    <property type="match status" value="1"/>
</dbReference>
<dbReference type="Gene3D" id="1.10.10.10">
    <property type="entry name" value="Winged helix-like DNA-binding domain superfamily/Winged helix DNA-binding domain"/>
    <property type="match status" value="1"/>
</dbReference>
<dbReference type="PROSITE" id="PS50931">
    <property type="entry name" value="HTH_LYSR"/>
    <property type="match status" value="1"/>
</dbReference>
<feature type="domain" description="HTH lysR-type" evidence="5">
    <location>
        <begin position="1"/>
        <end position="59"/>
    </location>
</feature>
<dbReference type="CDD" id="cd08422">
    <property type="entry name" value="PBP2_CrgA_like"/>
    <property type="match status" value="1"/>
</dbReference>
<dbReference type="InterPro" id="IPR036388">
    <property type="entry name" value="WH-like_DNA-bd_sf"/>
</dbReference>
<protein>
    <submittedName>
        <fullName evidence="6">LysR family transcriptional regulator</fullName>
    </submittedName>
</protein>
<dbReference type="InterPro" id="IPR005119">
    <property type="entry name" value="LysR_subst-bd"/>
</dbReference>
<dbReference type="PANTHER" id="PTHR30537">
    <property type="entry name" value="HTH-TYPE TRANSCRIPTIONAL REGULATOR"/>
    <property type="match status" value="1"/>
</dbReference>
<dbReference type="GO" id="GO:0003700">
    <property type="term" value="F:DNA-binding transcription factor activity"/>
    <property type="evidence" value="ECO:0007669"/>
    <property type="project" value="InterPro"/>
</dbReference>
<dbReference type="AlphaFoldDB" id="A0A7D3XZK2"/>
<dbReference type="SUPFAM" id="SSF46785">
    <property type="entry name" value="Winged helix' DNA-binding domain"/>
    <property type="match status" value="1"/>
</dbReference>
<organism evidence="6 7">
    <name type="scientific">Erythrobacter mangrovi</name>
    <dbReference type="NCBI Taxonomy" id="2739433"/>
    <lineage>
        <taxon>Bacteria</taxon>
        <taxon>Pseudomonadati</taxon>
        <taxon>Pseudomonadota</taxon>
        <taxon>Alphaproteobacteria</taxon>
        <taxon>Sphingomonadales</taxon>
        <taxon>Erythrobacteraceae</taxon>
        <taxon>Erythrobacter/Porphyrobacter group</taxon>
        <taxon>Erythrobacter</taxon>
    </lineage>
</organism>
<dbReference type="PRINTS" id="PR00039">
    <property type="entry name" value="HTHLYSR"/>
</dbReference>
<dbReference type="KEGG" id="emv:HQR01_06500"/>
<accession>A0A7D3XZK2</accession>
<dbReference type="Proteomes" id="UP000504693">
    <property type="component" value="Chromosome"/>
</dbReference>
<dbReference type="Pfam" id="PF03466">
    <property type="entry name" value="LysR_substrate"/>
    <property type="match status" value="1"/>
</dbReference>
<reference evidence="6 7" key="1">
    <citation type="submission" date="2020-05" db="EMBL/GenBank/DDBJ databases">
        <title>Erythrobacter mangrovi sp. nov., isolated from rhizosphere soil of mangrove plant (Kandelia candel).</title>
        <authorList>
            <person name="Ye Y.H."/>
        </authorList>
    </citation>
    <scope>NUCLEOTIDE SEQUENCE [LARGE SCALE GENOMIC DNA]</scope>
    <source>
        <strain evidence="6 7">EB310</strain>
    </source>
</reference>
<proteinExistence type="inferred from homology"/>
<dbReference type="FunFam" id="1.10.10.10:FF:000001">
    <property type="entry name" value="LysR family transcriptional regulator"/>
    <property type="match status" value="1"/>
</dbReference>
<evidence type="ECO:0000256" key="4">
    <source>
        <dbReference type="ARBA" id="ARBA00023163"/>
    </source>
</evidence>
<evidence type="ECO:0000313" key="6">
    <source>
        <dbReference type="EMBL" id="QKG71052.1"/>
    </source>
</evidence>
<dbReference type="Gene3D" id="3.40.190.290">
    <property type="match status" value="1"/>
</dbReference>
<evidence type="ECO:0000256" key="1">
    <source>
        <dbReference type="ARBA" id="ARBA00009437"/>
    </source>
</evidence>
<keyword evidence="4" id="KW-0804">Transcription</keyword>
<keyword evidence="3" id="KW-0238">DNA-binding</keyword>
<dbReference type="InterPro" id="IPR000847">
    <property type="entry name" value="LysR_HTH_N"/>
</dbReference>
<comment type="similarity">
    <text evidence="1">Belongs to the LysR transcriptional regulatory family.</text>
</comment>
<keyword evidence="7" id="KW-1185">Reference proteome</keyword>
<keyword evidence="2" id="KW-0805">Transcription regulation</keyword>
<sequence>MDRLLAMRYFIATVESGSISAAARRLQIGQPTVSKMLAALESHLGARLLVRTTRSHALTEAGRRYLDHARIALDEVEEAEAAARSENASLSGWLRIAAAPVLAAQVIIPRLHAFRALHPDLKLDLVLDDRQIDLVAEGIDVALRAGEPGQVNLVGRRIASIGRVLVGSAEYLVQAGRPEHPDQLPQHSLISYAEYGTDSWRFERGDQVVRPIIEPSLRVTAAEGLRACVLAGMGLAVASSAMFPSELTDGRVQRVLSDWRLPLVDLWVLYPQGRRPSARASKFAQWMGEVGATLSFPPSGGGNQRSR</sequence>
<dbReference type="InterPro" id="IPR058163">
    <property type="entry name" value="LysR-type_TF_proteobact-type"/>
</dbReference>
<dbReference type="PANTHER" id="PTHR30537:SF5">
    <property type="entry name" value="HTH-TYPE TRANSCRIPTIONAL ACTIVATOR TTDR-RELATED"/>
    <property type="match status" value="1"/>
</dbReference>
<dbReference type="Pfam" id="PF00126">
    <property type="entry name" value="HTH_1"/>
    <property type="match status" value="1"/>
</dbReference>
<gene>
    <name evidence="6" type="ORF">HQR01_06500</name>
</gene>
<evidence type="ECO:0000313" key="7">
    <source>
        <dbReference type="Proteomes" id="UP000504693"/>
    </source>
</evidence>